<dbReference type="Proteomes" id="UP000002931">
    <property type="component" value="Unassembled WGS sequence"/>
</dbReference>
<accession>A3VGR3</accession>
<dbReference type="AlphaFoldDB" id="A3VGR3"/>
<feature type="region of interest" description="Disordered" evidence="1">
    <location>
        <begin position="1"/>
        <end position="27"/>
    </location>
</feature>
<name>A3VGR3_9RHOB</name>
<comment type="caution">
    <text evidence="2">The sequence shown here is derived from an EMBL/GenBank/DDBJ whole genome shotgun (WGS) entry which is preliminary data.</text>
</comment>
<reference evidence="2 3" key="1">
    <citation type="journal article" date="2010" name="J. Bacteriol.">
        <title>Genome sequences of Pelagibaca bermudensis HTCC2601T and Maritimibacter alkaliphilus HTCC2654T, the type strains of two marine Roseobacter genera.</title>
        <authorList>
            <person name="Thrash J.C."/>
            <person name="Cho J.C."/>
            <person name="Ferriera S."/>
            <person name="Johnson J."/>
            <person name="Vergin K.L."/>
            <person name="Giovannoni S.J."/>
        </authorList>
    </citation>
    <scope>NUCLEOTIDE SEQUENCE [LARGE SCALE GENOMIC DNA]</scope>
    <source>
        <strain evidence="2 3">HTCC2654</strain>
    </source>
</reference>
<evidence type="ECO:0000256" key="1">
    <source>
        <dbReference type="SAM" id="MobiDB-lite"/>
    </source>
</evidence>
<gene>
    <name evidence="2" type="ORF">RB2654_14320</name>
</gene>
<sequence length="27" mass="2976">MALARQGAEIPQDRCAGSLRRGRHRGL</sequence>
<evidence type="ECO:0000313" key="3">
    <source>
        <dbReference type="Proteomes" id="UP000002931"/>
    </source>
</evidence>
<protein>
    <submittedName>
        <fullName evidence="2">Uncharacterized protein</fullName>
    </submittedName>
</protein>
<dbReference type="EMBL" id="AAMT01000008">
    <property type="protein sequence ID" value="EAQ12468.1"/>
    <property type="molecule type" value="Genomic_DNA"/>
</dbReference>
<proteinExistence type="predicted"/>
<keyword evidence="3" id="KW-1185">Reference proteome</keyword>
<organism evidence="2 3">
    <name type="scientific">Maritimibacter alkaliphilus HTCC2654</name>
    <dbReference type="NCBI Taxonomy" id="314271"/>
    <lineage>
        <taxon>Bacteria</taxon>
        <taxon>Pseudomonadati</taxon>
        <taxon>Pseudomonadota</taxon>
        <taxon>Alphaproteobacteria</taxon>
        <taxon>Rhodobacterales</taxon>
        <taxon>Roseobacteraceae</taxon>
        <taxon>Maritimibacter</taxon>
    </lineage>
</organism>
<dbReference type="HOGENOM" id="CLU_3414802_0_0_5"/>
<evidence type="ECO:0000313" key="2">
    <source>
        <dbReference type="EMBL" id="EAQ12468.1"/>
    </source>
</evidence>